<keyword evidence="1" id="KW-0808">Transferase</keyword>
<dbReference type="EC" id="2.4.1.-" evidence="1"/>
<comment type="caution">
    <text evidence="1">The sequence shown here is derived from an EMBL/GenBank/DDBJ whole genome shotgun (WGS) entry which is preliminary data.</text>
</comment>
<evidence type="ECO:0000313" key="2">
    <source>
        <dbReference type="Proteomes" id="UP000004277"/>
    </source>
</evidence>
<organism evidence="1 2">
    <name type="scientific">Imbroritus primus</name>
    <dbReference type="NCBI Taxonomy" id="3058603"/>
    <lineage>
        <taxon>Bacteria</taxon>
        <taxon>Pseudomonadati</taxon>
        <taxon>Pseudomonadota</taxon>
        <taxon>Betaproteobacteria</taxon>
        <taxon>Burkholderiales</taxon>
        <taxon>Burkholderiaceae</taxon>
        <taxon>Imbroritus</taxon>
    </lineage>
</organism>
<proteinExistence type="predicted"/>
<protein>
    <submittedName>
        <fullName evidence="1">Glucans biosynthesis glucosyltransferase MdoH</fullName>
        <ecNumber evidence="1">2.4.1.-</ecNumber>
    </submittedName>
</protein>
<keyword evidence="2" id="KW-1185">Reference proteome</keyword>
<dbReference type="Proteomes" id="UP000004277">
    <property type="component" value="Unassembled WGS sequence"/>
</dbReference>
<dbReference type="EMBL" id="AKCV02000011">
    <property type="protein sequence ID" value="TMS59163.1"/>
    <property type="molecule type" value="Genomic_DNA"/>
</dbReference>
<sequence>MELHPSPKLTAPRDTAAQPAARVDAYLDRLALAPAQREAIERTLPREHQASATAAMSALHEQLAGGSDLADGTPPAYASVEARLTGGRYGTADTHSLTGITHDAEGRTRLDTMPPAHRTSMVPEAWPPHIVVAGAQRLWQRLRGRPVEERTSDAPAPRWRWNLAGKTRRYILLLLVILQTAYATYGMSVVLPYSGTKPLEMGVMAFFAILFAWVSAGFWTALMGFWTLLLRGDRFLVSRMANRETPIPPEARTAIIMPIANEDVARVIAGLRATYASVARTGELDRFDFFILSDSGNPDIRTAEMAAWRTLCQELEAFGRIFYRWRKIRVKRKTGNVADFCRRWGTQYRYMVVLDADSVMSGECLTTMVRMMEGAPNAGIIQTAPYAFGRETLYARVQQFATRVYGPLYTAGLHFWQLGESHYWGHNAIIRVAPFIKHCALAPLPGKGPLAGEILSHDFVEAAMMRRAGWSVWIAYDLHGSYEELPPNLLDELKRDRRWCQGNLMNFRLWLKQGFHAVHRFVFLTGVMAYLSAPLWFLFLLISTLLLAEHTLVAPEYFSQPYQLFPNWPEWHPEKALALFTVTATLLFLPKILSVAVIMAHGARQFGGNLRLVGSMLIEVVISALLAPTRMLFHSTFVTAALSGWGISWKSPPREDAETTWGEAIRRHGLYTLLGLGWGALVWWLNPSYLLWLLPIVGALVVSIPLSVFLSRVSLGRWLRRARFFLIPEEARPPRELRDMQRYLRRTRAFPGFIDAVVDPHVNALACATGTARPRQRAALRFQKSRLVQIAQRNGPQALDNAQRNLLLSDPLALSQLHLAVWSHPDTHADWGVPVTMPPSPSTGPAAG</sequence>
<evidence type="ECO:0000313" key="1">
    <source>
        <dbReference type="EMBL" id="TMS59163.1"/>
    </source>
</evidence>
<accession>A0ACD3SSU4</accession>
<name>A0ACD3SSU4_9BURK</name>
<reference evidence="1" key="1">
    <citation type="submission" date="2019-05" db="EMBL/GenBank/DDBJ databases">
        <title>Revised genome assembly of Burkholderiaceae (previously Ralstonia) sp. PBA.</title>
        <authorList>
            <person name="Gan H.M."/>
        </authorList>
    </citation>
    <scope>NUCLEOTIDE SEQUENCE</scope>
    <source>
        <strain evidence="1">PBA</strain>
    </source>
</reference>
<keyword evidence="1" id="KW-0328">Glycosyltransferase</keyword>
<gene>
    <name evidence="1" type="primary">mdoH</name>
    <name evidence="1" type="ORF">MW7_003010</name>
</gene>